<reference evidence="1 2" key="1">
    <citation type="journal article" date="2020" name="Microorganisms">
        <title>Osmotic Adaptation and Compatible Solute Biosynthesis of Phototrophic Bacteria as Revealed from Genome Analyses.</title>
        <authorList>
            <person name="Imhoff J.F."/>
            <person name="Rahn T."/>
            <person name="Kunzel S."/>
            <person name="Keller A."/>
            <person name="Neulinger S.C."/>
        </authorList>
    </citation>
    <scope>NUCLEOTIDE SEQUENCE [LARGE SCALE GENOMIC DNA]</scope>
    <source>
        <strain evidence="1 2">DSM 25653</strain>
    </source>
</reference>
<sequence>MMRLAIICEGQTEEGFVKQCLAPHLAQYSVYATPQLLGKTARKDGGGNVSVDRVVSYIRLLHRGFDCVTTFLDYYGFKKKGEMSCEELTNEIAEIAQSALGAGYSEERIIPYIQRHEFEALLFCQPNAFDLEEDWNDRQREELELIRRQFATPEDINDNPSTSPSKRLEQTFSSPKYRKSLHGPLIAEQIGVDMMREACPGFCQWLSRLEALSIGG</sequence>
<evidence type="ECO:0000313" key="2">
    <source>
        <dbReference type="Proteomes" id="UP001138768"/>
    </source>
</evidence>
<accession>A0A9X0WE09</accession>
<dbReference type="Proteomes" id="UP001138768">
    <property type="component" value="Unassembled WGS sequence"/>
</dbReference>
<dbReference type="RefSeq" id="WP_200252104.1">
    <property type="nucleotide sequence ID" value="NZ_NRRY01000118.1"/>
</dbReference>
<evidence type="ECO:0008006" key="3">
    <source>
        <dbReference type="Google" id="ProtNLM"/>
    </source>
</evidence>
<dbReference type="AlphaFoldDB" id="A0A9X0WE09"/>
<keyword evidence="2" id="KW-1185">Reference proteome</keyword>
<gene>
    <name evidence="1" type="ORF">CKO42_26095</name>
</gene>
<dbReference type="EMBL" id="NRRY01000118">
    <property type="protein sequence ID" value="MBK1621788.1"/>
    <property type="molecule type" value="Genomic_DNA"/>
</dbReference>
<organism evidence="1 2">
    <name type="scientific">Lamprobacter modestohalophilus</name>
    <dbReference type="NCBI Taxonomy" id="1064514"/>
    <lineage>
        <taxon>Bacteria</taxon>
        <taxon>Pseudomonadati</taxon>
        <taxon>Pseudomonadota</taxon>
        <taxon>Gammaproteobacteria</taxon>
        <taxon>Chromatiales</taxon>
        <taxon>Chromatiaceae</taxon>
        <taxon>Lamprobacter</taxon>
    </lineage>
</organism>
<dbReference type="InterPro" id="IPR025455">
    <property type="entry name" value="DUF4276"/>
</dbReference>
<evidence type="ECO:0000313" key="1">
    <source>
        <dbReference type="EMBL" id="MBK1621788.1"/>
    </source>
</evidence>
<dbReference type="Pfam" id="PF14103">
    <property type="entry name" value="DUF4276"/>
    <property type="match status" value="1"/>
</dbReference>
<protein>
    <recommendedName>
        <fullName evidence="3">DUF4276 family protein</fullName>
    </recommendedName>
</protein>
<comment type="caution">
    <text evidence="1">The sequence shown here is derived from an EMBL/GenBank/DDBJ whole genome shotgun (WGS) entry which is preliminary data.</text>
</comment>
<name>A0A9X0WE09_9GAMM</name>
<proteinExistence type="predicted"/>